<evidence type="ECO:0000313" key="2">
    <source>
        <dbReference type="Proteomes" id="UP001145742"/>
    </source>
</evidence>
<protein>
    <submittedName>
        <fullName evidence="1">Uncharacterized protein</fullName>
    </submittedName>
</protein>
<gene>
    <name evidence="1" type="ORF">WISP_67675</name>
</gene>
<proteinExistence type="predicted"/>
<dbReference type="Proteomes" id="UP001145742">
    <property type="component" value="Unassembled WGS sequence"/>
</dbReference>
<organism evidence="1 2">
    <name type="scientific">Willisornis vidua</name>
    <name type="common">Xingu scale-backed antbird</name>
    <dbReference type="NCBI Taxonomy" id="1566151"/>
    <lineage>
        <taxon>Eukaryota</taxon>
        <taxon>Metazoa</taxon>
        <taxon>Chordata</taxon>
        <taxon>Craniata</taxon>
        <taxon>Vertebrata</taxon>
        <taxon>Euteleostomi</taxon>
        <taxon>Archelosauria</taxon>
        <taxon>Archosauria</taxon>
        <taxon>Dinosauria</taxon>
        <taxon>Saurischia</taxon>
        <taxon>Theropoda</taxon>
        <taxon>Coelurosauria</taxon>
        <taxon>Aves</taxon>
        <taxon>Neognathae</taxon>
        <taxon>Neoaves</taxon>
        <taxon>Telluraves</taxon>
        <taxon>Australaves</taxon>
        <taxon>Passeriformes</taxon>
        <taxon>Thamnophilidae</taxon>
        <taxon>Willisornis</taxon>
    </lineage>
</organism>
<evidence type="ECO:0000313" key="1">
    <source>
        <dbReference type="EMBL" id="KAJ7416913.1"/>
    </source>
</evidence>
<name>A0ABQ9D8T7_9PASS</name>
<dbReference type="EMBL" id="WHWB01033789">
    <property type="protein sequence ID" value="KAJ7416913.1"/>
    <property type="molecule type" value="Genomic_DNA"/>
</dbReference>
<reference evidence="1" key="1">
    <citation type="submission" date="2019-10" db="EMBL/GenBank/DDBJ databases">
        <authorList>
            <person name="Soares A.E.R."/>
            <person name="Aleixo A."/>
            <person name="Schneider P."/>
            <person name="Miyaki C.Y."/>
            <person name="Schneider M.P."/>
            <person name="Mello C."/>
            <person name="Vasconcelos A.T.R."/>
        </authorList>
    </citation>
    <scope>NUCLEOTIDE SEQUENCE</scope>
    <source>
        <tissue evidence="1">Muscle</tissue>
    </source>
</reference>
<accession>A0ABQ9D8T7</accession>
<comment type="caution">
    <text evidence="1">The sequence shown here is derived from an EMBL/GenBank/DDBJ whole genome shotgun (WGS) entry which is preliminary data.</text>
</comment>
<dbReference type="PANTHER" id="PTHR33332">
    <property type="entry name" value="REVERSE TRANSCRIPTASE DOMAIN-CONTAINING PROTEIN"/>
    <property type="match status" value="1"/>
</dbReference>
<sequence>MLAQYSFPGFRVLSYPGIEVTKDYDLIICRKLLVPGNGGKEKMDFQYYNYAHLHTLAPRDETDSSPFSKVYGHYVLLFKSLPQENLLGEDWRKQLGFQCIDLVTGQDFNALTQKDLTRLEGWAERDCLKFNKGKHRVLHLGKNNPRHKYRLGNNLLESSFAEKDPGELVRNKQSMSHQCVLVAKKASGILGCIRKSIASRSREVILSLYSALVRPHFEYCVQFWDPLYKKDMEFLK</sequence>
<dbReference type="PRINTS" id="PR01345">
    <property type="entry name" value="CERVTRCPTASE"/>
</dbReference>
<keyword evidence="2" id="KW-1185">Reference proteome</keyword>